<organism evidence="1 2">
    <name type="scientific">Paraburkholderia rhizosphaerae</name>
    <dbReference type="NCBI Taxonomy" id="480658"/>
    <lineage>
        <taxon>Bacteria</taxon>
        <taxon>Pseudomonadati</taxon>
        <taxon>Pseudomonadota</taxon>
        <taxon>Betaproteobacteria</taxon>
        <taxon>Burkholderiales</taxon>
        <taxon>Burkholderiaceae</taxon>
        <taxon>Paraburkholderia</taxon>
    </lineage>
</organism>
<keyword evidence="2" id="KW-1185">Reference proteome</keyword>
<dbReference type="RefSeq" id="WP_134192200.1">
    <property type="nucleotide sequence ID" value="NZ_JBHLUW010000003.1"/>
</dbReference>
<proteinExistence type="predicted"/>
<dbReference type="EMBL" id="SORE01000008">
    <property type="protein sequence ID" value="TDY50978.1"/>
    <property type="molecule type" value="Genomic_DNA"/>
</dbReference>
<dbReference type="AlphaFoldDB" id="A0A4R8LTY2"/>
<reference evidence="1 2" key="1">
    <citation type="submission" date="2019-03" db="EMBL/GenBank/DDBJ databases">
        <title>Genomic Encyclopedia of Type Strains, Phase III (KMG-III): the genomes of soil and plant-associated and newly described type strains.</title>
        <authorList>
            <person name="Whitman W."/>
        </authorList>
    </citation>
    <scope>NUCLEOTIDE SEQUENCE [LARGE SCALE GENOMIC DNA]</scope>
    <source>
        <strain evidence="1 2">LMG 29544</strain>
    </source>
</reference>
<comment type="caution">
    <text evidence="1">The sequence shown here is derived from an EMBL/GenBank/DDBJ whole genome shotgun (WGS) entry which is preliminary data.</text>
</comment>
<accession>A0A4R8LTY2</accession>
<protein>
    <submittedName>
        <fullName evidence="1">Uncharacterized protein</fullName>
    </submittedName>
</protein>
<name>A0A4R8LTY2_9BURK</name>
<sequence length="87" mass="9820">MHSQTASGAQQPATANEIRQIIGPFEDDVVVKILDVHPTSAEVLNAFTWLRSDEHLQRRLAHELHGRTAQVFEILDQEYPEIDGSLM</sequence>
<evidence type="ECO:0000313" key="1">
    <source>
        <dbReference type="EMBL" id="TDY50978.1"/>
    </source>
</evidence>
<gene>
    <name evidence="1" type="ORF">BX592_108215</name>
</gene>
<evidence type="ECO:0000313" key="2">
    <source>
        <dbReference type="Proteomes" id="UP000295509"/>
    </source>
</evidence>
<dbReference type="OrthoDB" id="9008605at2"/>
<dbReference type="Proteomes" id="UP000295509">
    <property type="component" value="Unassembled WGS sequence"/>
</dbReference>